<dbReference type="SUPFAM" id="SSF53383">
    <property type="entry name" value="PLP-dependent transferases"/>
    <property type="match status" value="1"/>
</dbReference>
<keyword evidence="5 10" id="KW-0808">Transferase</keyword>
<dbReference type="KEGG" id="dea:FPZ08_19725"/>
<evidence type="ECO:0000313" key="10">
    <source>
        <dbReference type="EMBL" id="QDZ13390.1"/>
    </source>
</evidence>
<dbReference type="InterPro" id="IPR015422">
    <property type="entry name" value="PyrdxlP-dep_Trfase_small"/>
</dbReference>
<comment type="cofactor">
    <cofactor evidence="1">
        <name>pyridoxal 5'-phosphate</name>
        <dbReference type="ChEBI" id="CHEBI:597326"/>
    </cofactor>
</comment>
<evidence type="ECO:0000256" key="4">
    <source>
        <dbReference type="ARBA" id="ARBA00022576"/>
    </source>
</evidence>
<dbReference type="PANTHER" id="PTHR46383:SF1">
    <property type="entry name" value="ASPARTATE AMINOTRANSFERASE"/>
    <property type="match status" value="1"/>
</dbReference>
<evidence type="ECO:0000256" key="6">
    <source>
        <dbReference type="ARBA" id="ARBA00022898"/>
    </source>
</evidence>
<evidence type="ECO:0000256" key="3">
    <source>
        <dbReference type="ARBA" id="ARBA00012753"/>
    </source>
</evidence>
<evidence type="ECO:0000256" key="2">
    <source>
        <dbReference type="ARBA" id="ARBA00007441"/>
    </source>
</evidence>
<protein>
    <recommendedName>
        <fullName evidence="3">aspartate transaminase</fullName>
        <ecNumber evidence="3">2.6.1.1</ecNumber>
    </recommendedName>
</protein>
<evidence type="ECO:0000256" key="5">
    <source>
        <dbReference type="ARBA" id="ARBA00022679"/>
    </source>
</evidence>
<comment type="similarity">
    <text evidence="2">Belongs to the class-I pyridoxal-phosphate-dependent aminotransferase family.</text>
</comment>
<keyword evidence="11" id="KW-1185">Reference proteome</keyword>
<dbReference type="PANTHER" id="PTHR46383">
    <property type="entry name" value="ASPARTATE AMINOTRANSFERASE"/>
    <property type="match status" value="1"/>
</dbReference>
<evidence type="ECO:0000256" key="1">
    <source>
        <dbReference type="ARBA" id="ARBA00001933"/>
    </source>
</evidence>
<evidence type="ECO:0000256" key="8">
    <source>
        <dbReference type="SAM" id="MobiDB-lite"/>
    </source>
</evidence>
<evidence type="ECO:0000259" key="9">
    <source>
        <dbReference type="Pfam" id="PF00155"/>
    </source>
</evidence>
<sequence length="404" mass="43660">MTIQTKFSRLGTDNAPGQEVRHASGSVESLLRGDKLAGRPVDFSHGDVDAFTPTPGSFEAFSAGVAAGGRQAYTEYRGDMGIREELAERLAAFTGAPVDGREGMIITPGTQGALFLAVASTVSRGDKVAIVQPDYFANRKLVEFLEGEMLPVRLNYMTTEGRAGLDLGQLEDAFKAGARVLLFSNPNNPVGVIYSRAEIETIAALARKYGATVIVDQLYSRLLYAGAPYTHFRAQAVDAENVVTIMGPSKTESLSGYRLGVAFGSRQIISRMEKLQAIVSLRAGGYSQAVLHTWFNEPQGWMEQRISAHQVIRDDLLNVFRSTEGIAVRTSEAGSYIFPGLPELVVSGGDFVRILRLQADVTVTPGTEFAPFSGNSVRLNFSQDHAAAVAASERLVALVERYRA</sequence>
<dbReference type="GO" id="GO:0004069">
    <property type="term" value="F:L-aspartate:2-oxoglutarate aminotransferase activity"/>
    <property type="evidence" value="ECO:0007669"/>
    <property type="project" value="UniProtKB-EC"/>
</dbReference>
<dbReference type="OrthoDB" id="3224382at2"/>
<reference evidence="10 11" key="1">
    <citation type="submission" date="2019-07" db="EMBL/GenBank/DDBJ databases">
        <title>Full genome sequence of Devosia sp. Gsoil 520.</title>
        <authorList>
            <person name="Im W.-T."/>
        </authorList>
    </citation>
    <scope>NUCLEOTIDE SEQUENCE [LARGE SCALE GENOMIC DNA]</scope>
    <source>
        <strain evidence="10 11">Gsoil 520</strain>
    </source>
</reference>
<dbReference type="Pfam" id="PF00155">
    <property type="entry name" value="Aminotran_1_2"/>
    <property type="match status" value="1"/>
</dbReference>
<dbReference type="Gene3D" id="3.90.1150.10">
    <property type="entry name" value="Aspartate Aminotransferase, domain 1"/>
    <property type="match status" value="1"/>
</dbReference>
<feature type="region of interest" description="Disordered" evidence="8">
    <location>
        <begin position="1"/>
        <end position="26"/>
    </location>
</feature>
<dbReference type="Gene3D" id="3.40.640.10">
    <property type="entry name" value="Type I PLP-dependent aspartate aminotransferase-like (Major domain)"/>
    <property type="match status" value="1"/>
</dbReference>
<comment type="catalytic activity">
    <reaction evidence="7">
        <text>L-aspartate + 2-oxoglutarate = oxaloacetate + L-glutamate</text>
        <dbReference type="Rhea" id="RHEA:21824"/>
        <dbReference type="ChEBI" id="CHEBI:16452"/>
        <dbReference type="ChEBI" id="CHEBI:16810"/>
        <dbReference type="ChEBI" id="CHEBI:29985"/>
        <dbReference type="ChEBI" id="CHEBI:29991"/>
        <dbReference type="EC" id="2.6.1.1"/>
    </reaction>
</comment>
<organism evidence="10 11">
    <name type="scientific">Devosia ginsengisoli</name>
    <dbReference type="NCBI Taxonomy" id="400770"/>
    <lineage>
        <taxon>Bacteria</taxon>
        <taxon>Pseudomonadati</taxon>
        <taxon>Pseudomonadota</taxon>
        <taxon>Alphaproteobacteria</taxon>
        <taxon>Hyphomicrobiales</taxon>
        <taxon>Devosiaceae</taxon>
        <taxon>Devosia</taxon>
    </lineage>
</organism>
<dbReference type="CDD" id="cd00609">
    <property type="entry name" value="AAT_like"/>
    <property type="match status" value="1"/>
</dbReference>
<keyword evidence="6" id="KW-0663">Pyridoxal phosphate</keyword>
<dbReference type="NCBIfam" id="NF004854">
    <property type="entry name" value="PRK06207.1"/>
    <property type="match status" value="1"/>
</dbReference>
<dbReference type="InterPro" id="IPR015421">
    <property type="entry name" value="PyrdxlP-dep_Trfase_major"/>
</dbReference>
<dbReference type="GO" id="GO:0030170">
    <property type="term" value="F:pyridoxal phosphate binding"/>
    <property type="evidence" value="ECO:0007669"/>
    <property type="project" value="InterPro"/>
</dbReference>
<dbReference type="EMBL" id="CP042304">
    <property type="protein sequence ID" value="QDZ13390.1"/>
    <property type="molecule type" value="Genomic_DNA"/>
</dbReference>
<dbReference type="Proteomes" id="UP000315364">
    <property type="component" value="Chromosome"/>
</dbReference>
<accession>A0A5B8M127</accession>
<dbReference type="GO" id="GO:0006520">
    <property type="term" value="P:amino acid metabolic process"/>
    <property type="evidence" value="ECO:0007669"/>
    <property type="project" value="InterPro"/>
</dbReference>
<dbReference type="EC" id="2.6.1.1" evidence="3"/>
<evidence type="ECO:0000313" key="11">
    <source>
        <dbReference type="Proteomes" id="UP000315364"/>
    </source>
</evidence>
<name>A0A5B8M127_9HYPH</name>
<dbReference type="InterPro" id="IPR050596">
    <property type="entry name" value="AspAT/PAT-like"/>
</dbReference>
<evidence type="ECO:0000256" key="7">
    <source>
        <dbReference type="ARBA" id="ARBA00049185"/>
    </source>
</evidence>
<dbReference type="AlphaFoldDB" id="A0A5B8M127"/>
<feature type="domain" description="Aminotransferase class I/classII large" evidence="9">
    <location>
        <begin position="66"/>
        <end position="382"/>
    </location>
</feature>
<dbReference type="InterPro" id="IPR004839">
    <property type="entry name" value="Aminotransferase_I/II_large"/>
</dbReference>
<gene>
    <name evidence="10" type="ORF">FPZ08_19725</name>
</gene>
<dbReference type="InterPro" id="IPR015424">
    <property type="entry name" value="PyrdxlP-dep_Trfase"/>
</dbReference>
<keyword evidence="4 10" id="KW-0032">Aminotransferase</keyword>
<proteinExistence type="inferred from homology"/>